<protein>
    <recommendedName>
        <fullName evidence="2">Alpha-L-glutamate ligase-related protein ATP-grasp domain-containing protein</fullName>
    </recommendedName>
</protein>
<proteinExistence type="predicted"/>
<dbReference type="EMBL" id="JAAGOX010000002">
    <property type="protein sequence ID" value="NDW43540.1"/>
    <property type="molecule type" value="Genomic_DNA"/>
</dbReference>
<gene>
    <name evidence="3" type="ORF">G0P99_01045</name>
</gene>
<evidence type="ECO:0000259" key="2">
    <source>
        <dbReference type="Pfam" id="PF14397"/>
    </source>
</evidence>
<evidence type="ECO:0000313" key="3">
    <source>
        <dbReference type="EMBL" id="NDW43540.1"/>
    </source>
</evidence>
<dbReference type="Pfam" id="PF14397">
    <property type="entry name" value="ATPgrasp_ST"/>
    <property type="match status" value="1"/>
</dbReference>
<feature type="domain" description="Alpha-L-glutamate ligase-related protein ATP-grasp" evidence="2">
    <location>
        <begin position="140"/>
        <end position="275"/>
    </location>
</feature>
<dbReference type="InterPro" id="IPR039523">
    <property type="entry name" value="RimK-rel_E_lig_ATP-grasp"/>
</dbReference>
<feature type="compositionally biased region" description="Basic and acidic residues" evidence="1">
    <location>
        <begin position="307"/>
        <end position="316"/>
    </location>
</feature>
<sequence length="342" mass="37847">MAVKRLAREDAQERLGNVRHALWLELYATVSGAYCDGWLPDSYYLEEVMPRVNGISHHLAWHGATNALFFDHPALPDVLYTLNGRLLGRDYTALTLRQAQERVSGLVVFKADRSGFGKGIQTLDFADLDEARLRALGNGLFQPVIQPHEAFGRFGVTSLATLRLGTVLPQTGPPEIRCCYLKIGRSGQQNVVAHNQVRVAVNWTSGATDVRGYLSNWQPTDVHPDTKAALNGFEVPGIAQAARLVRELHSRLPLPRFVCWDLAIDQNENVRLLEWEGGVVSFAEPTQGPCFTGLGWDRLHLGTSVAQKDKTGEQERTSTTAGEVPRCEASRIGRQRVGDERG</sequence>
<accession>A0A6B2NK30</accession>
<reference evidence="3" key="1">
    <citation type="submission" date="2020-02" db="EMBL/GenBank/DDBJ databases">
        <title>Delineation of the pyrene-degrading pathway in Roseobacter clade bacteria by genomic analysis.</title>
        <authorList>
            <person name="Zhou H."/>
            <person name="Wang H."/>
        </authorList>
    </citation>
    <scope>NUCLEOTIDE SEQUENCE</scope>
    <source>
        <strain evidence="3">PrR005</strain>
    </source>
</reference>
<dbReference type="AlphaFoldDB" id="A0A6B2NK30"/>
<organism evidence="3">
    <name type="scientific">Ruegeria sp. PrR005</name>
    <dbReference type="NCBI Taxonomy" id="2706882"/>
    <lineage>
        <taxon>Bacteria</taxon>
        <taxon>Pseudomonadati</taxon>
        <taxon>Pseudomonadota</taxon>
        <taxon>Alphaproteobacteria</taxon>
        <taxon>Rhodobacterales</taxon>
        <taxon>Roseobacteraceae</taxon>
        <taxon>Ruegeria</taxon>
    </lineage>
</organism>
<feature type="compositionally biased region" description="Basic and acidic residues" evidence="1">
    <location>
        <begin position="325"/>
        <end position="342"/>
    </location>
</feature>
<comment type="caution">
    <text evidence="3">The sequence shown here is derived from an EMBL/GenBank/DDBJ whole genome shotgun (WGS) entry which is preliminary data.</text>
</comment>
<feature type="region of interest" description="Disordered" evidence="1">
    <location>
        <begin position="305"/>
        <end position="342"/>
    </location>
</feature>
<name>A0A6B2NK30_9RHOB</name>
<evidence type="ECO:0000256" key="1">
    <source>
        <dbReference type="SAM" id="MobiDB-lite"/>
    </source>
</evidence>